<dbReference type="InterPro" id="IPR050583">
    <property type="entry name" value="Mycobacterial_A85_antigen"/>
</dbReference>
<dbReference type="PANTHER" id="PTHR48098:SF3">
    <property type="entry name" value="IRON(III) ENTEROBACTIN ESTERASE"/>
    <property type="match status" value="1"/>
</dbReference>
<organism evidence="2 3">
    <name type="scientific">Candidatus Opimibacter skivensis</name>
    <dbReference type="NCBI Taxonomy" id="2982028"/>
    <lineage>
        <taxon>Bacteria</taxon>
        <taxon>Pseudomonadati</taxon>
        <taxon>Bacteroidota</taxon>
        <taxon>Saprospiria</taxon>
        <taxon>Saprospirales</taxon>
        <taxon>Saprospiraceae</taxon>
        <taxon>Candidatus Opimibacter</taxon>
    </lineage>
</organism>
<reference evidence="2 3" key="1">
    <citation type="submission" date="2020-10" db="EMBL/GenBank/DDBJ databases">
        <title>Connecting structure to function with the recovery of over 1000 high-quality activated sludge metagenome-assembled genomes encoding full-length rRNA genes using long-read sequencing.</title>
        <authorList>
            <person name="Singleton C.M."/>
            <person name="Petriglieri F."/>
            <person name="Kristensen J.M."/>
            <person name="Kirkegaard R.H."/>
            <person name="Michaelsen T.Y."/>
            <person name="Andersen M.H."/>
            <person name="Karst S.M."/>
            <person name="Dueholm M.S."/>
            <person name="Nielsen P.H."/>
            <person name="Albertsen M."/>
        </authorList>
    </citation>
    <scope>NUCLEOTIDE SEQUENCE [LARGE SCALE GENOMIC DNA]</scope>
    <source>
        <strain evidence="2">Ribe_18-Q3-R11-54_MAXAC.273</strain>
    </source>
</reference>
<keyword evidence="1" id="KW-0472">Membrane</keyword>
<evidence type="ECO:0000313" key="2">
    <source>
        <dbReference type="EMBL" id="MBK9982877.1"/>
    </source>
</evidence>
<protein>
    <submittedName>
        <fullName evidence="2">Esterase family protein</fullName>
    </submittedName>
</protein>
<name>A0A9D7STM6_9BACT</name>
<comment type="caution">
    <text evidence="2">The sequence shown here is derived from an EMBL/GenBank/DDBJ whole genome shotgun (WGS) entry which is preliminary data.</text>
</comment>
<proteinExistence type="predicted"/>
<dbReference type="AlphaFoldDB" id="A0A9D7STM6"/>
<evidence type="ECO:0000313" key="3">
    <source>
        <dbReference type="Proteomes" id="UP000808337"/>
    </source>
</evidence>
<gene>
    <name evidence="2" type="ORF">IPP15_10740</name>
</gene>
<dbReference type="Pfam" id="PF00756">
    <property type="entry name" value="Esterase"/>
    <property type="match status" value="1"/>
</dbReference>
<dbReference type="PANTHER" id="PTHR48098">
    <property type="entry name" value="ENTEROCHELIN ESTERASE-RELATED"/>
    <property type="match status" value="1"/>
</dbReference>
<accession>A0A9D7STM6</accession>
<evidence type="ECO:0000256" key="1">
    <source>
        <dbReference type="SAM" id="Phobius"/>
    </source>
</evidence>
<feature type="transmembrane region" description="Helical" evidence="1">
    <location>
        <begin position="20"/>
        <end position="40"/>
    </location>
</feature>
<dbReference type="InterPro" id="IPR000801">
    <property type="entry name" value="Esterase-like"/>
</dbReference>
<dbReference type="Proteomes" id="UP000808337">
    <property type="component" value="Unassembled WGS sequence"/>
</dbReference>
<dbReference type="EMBL" id="JADKGY010000008">
    <property type="protein sequence ID" value="MBK9982877.1"/>
    <property type="molecule type" value="Genomic_DNA"/>
</dbReference>
<sequence>MQRQLDSWFSPSLNKQMEIAIYGHFGFSLLLIPTAAADYLEYERFLLLDVLEPYLDAGKVKVFSINSINSESWLNSKMHPRHKAIRHQQFNQYVNREVVPYIKHNTSEDTGIITCGASLGALHAANMYFRRPDLFAGTIAMSGVYDLTTYTDGYWDEDVYFNSPKHYLEHLNDDYYLPMLQRSNHVHILTGSGDYESPEASRSFSALLNYKGIPHELDVWGPDMKHDWPTWRAMLPHYLATRF</sequence>
<dbReference type="SUPFAM" id="SSF53474">
    <property type="entry name" value="alpha/beta-Hydrolases"/>
    <property type="match status" value="1"/>
</dbReference>
<keyword evidence="1" id="KW-0812">Transmembrane</keyword>
<dbReference type="Gene3D" id="3.40.50.1820">
    <property type="entry name" value="alpha/beta hydrolase"/>
    <property type="match status" value="1"/>
</dbReference>
<dbReference type="InterPro" id="IPR029058">
    <property type="entry name" value="AB_hydrolase_fold"/>
</dbReference>
<keyword evidence="1" id="KW-1133">Transmembrane helix</keyword>